<organism evidence="7 8">
    <name type="scientific">Tilletia caries</name>
    <name type="common">wheat bunt fungus</name>
    <dbReference type="NCBI Taxonomy" id="13290"/>
    <lineage>
        <taxon>Eukaryota</taxon>
        <taxon>Fungi</taxon>
        <taxon>Dikarya</taxon>
        <taxon>Basidiomycota</taxon>
        <taxon>Ustilaginomycotina</taxon>
        <taxon>Exobasidiomycetes</taxon>
        <taxon>Tilletiales</taxon>
        <taxon>Tilletiaceae</taxon>
        <taxon>Tilletia</taxon>
    </lineage>
</organism>
<evidence type="ECO:0000256" key="5">
    <source>
        <dbReference type="ARBA" id="ARBA00034808"/>
    </source>
</evidence>
<dbReference type="PROSITE" id="PS51192">
    <property type="entry name" value="HELICASE_ATP_BIND_1"/>
    <property type="match status" value="1"/>
</dbReference>
<dbReference type="PANTHER" id="PTHR13710">
    <property type="entry name" value="DNA HELICASE RECQ FAMILY MEMBER"/>
    <property type="match status" value="1"/>
</dbReference>
<name>A0ABN7IVK7_9BASI</name>
<keyword evidence="8" id="KW-1185">Reference proteome</keyword>
<comment type="catalytic activity">
    <reaction evidence="4">
        <text>Couples ATP hydrolysis with the unwinding of duplex DNA by translocating in the 3'-5' direction.</text>
        <dbReference type="EC" id="5.6.2.4"/>
    </reaction>
</comment>
<sequence>MHESLRKIVKAFVFDEAHTLDQWGRDFRPKFLQLGHVRKHLSAPALIMSATLTETAQRLCETTLQLYKPLVVDVGTDRPNIDIRVRPITHPEESFLDILSEVPELWEAAGDPVSIKKRMEEFQTTVIFINNKKAGNMMAYRLKQWAKRAGFNDVVDFFHADMSEKHRAIVRERMDRGETLIVVCTDAFGMCADCLRVLRVFHWKLLGAIAAFLAANWEIRKEV</sequence>
<gene>
    <name evidence="7" type="ORF">JKIAZH3_G3355</name>
</gene>
<comment type="similarity">
    <text evidence="1">Belongs to the helicase family. RecQ subfamily.</text>
</comment>
<dbReference type="SUPFAM" id="SSF52540">
    <property type="entry name" value="P-loop containing nucleoside triphosphate hydrolases"/>
    <property type="match status" value="1"/>
</dbReference>
<dbReference type="InterPro" id="IPR014001">
    <property type="entry name" value="Helicase_ATP-bd"/>
</dbReference>
<evidence type="ECO:0000256" key="4">
    <source>
        <dbReference type="ARBA" id="ARBA00034617"/>
    </source>
</evidence>
<proteinExistence type="inferred from homology"/>
<evidence type="ECO:0000256" key="2">
    <source>
        <dbReference type="ARBA" id="ARBA00023125"/>
    </source>
</evidence>
<feature type="domain" description="Helicase ATP-binding" evidence="6">
    <location>
        <begin position="1"/>
        <end position="70"/>
    </location>
</feature>
<evidence type="ECO:0000256" key="1">
    <source>
        <dbReference type="ARBA" id="ARBA00005446"/>
    </source>
</evidence>
<dbReference type="Gene3D" id="3.40.50.300">
    <property type="entry name" value="P-loop containing nucleotide triphosphate hydrolases"/>
    <property type="match status" value="2"/>
</dbReference>
<keyword evidence="3" id="KW-0413">Isomerase</keyword>
<dbReference type="EC" id="5.6.2.4" evidence="5"/>
<dbReference type="Proteomes" id="UP000836402">
    <property type="component" value="Unassembled WGS sequence"/>
</dbReference>
<dbReference type="PANTHER" id="PTHR13710:SF105">
    <property type="entry name" value="ATP-DEPENDENT DNA HELICASE Q1"/>
    <property type="match status" value="1"/>
</dbReference>
<comment type="caution">
    <text evidence="7">The sequence shown here is derived from an EMBL/GenBank/DDBJ whole genome shotgun (WGS) entry which is preliminary data.</text>
</comment>
<keyword evidence="2" id="KW-0238">DNA-binding</keyword>
<dbReference type="InterPro" id="IPR027417">
    <property type="entry name" value="P-loop_NTPase"/>
</dbReference>
<reference evidence="7" key="1">
    <citation type="submission" date="2020-10" db="EMBL/GenBank/DDBJ databases">
        <authorList>
            <person name="Sedaghatjoo S."/>
        </authorList>
    </citation>
    <scope>NUCLEOTIDE SEQUENCE</scope>
    <source>
        <strain evidence="7">AZH3</strain>
    </source>
</reference>
<evidence type="ECO:0000313" key="7">
    <source>
        <dbReference type="EMBL" id="CAD6922524.1"/>
    </source>
</evidence>
<evidence type="ECO:0000313" key="8">
    <source>
        <dbReference type="Proteomes" id="UP000836402"/>
    </source>
</evidence>
<evidence type="ECO:0000259" key="6">
    <source>
        <dbReference type="PROSITE" id="PS51192"/>
    </source>
</evidence>
<protein>
    <recommendedName>
        <fullName evidence="5">DNA 3'-5' helicase</fullName>
        <ecNumber evidence="5">5.6.2.4</ecNumber>
    </recommendedName>
</protein>
<dbReference type="EMBL" id="CAJHJG010002711">
    <property type="protein sequence ID" value="CAD6922524.1"/>
    <property type="molecule type" value="Genomic_DNA"/>
</dbReference>
<evidence type="ECO:0000256" key="3">
    <source>
        <dbReference type="ARBA" id="ARBA00023235"/>
    </source>
</evidence>
<accession>A0ABN7IVK7</accession>